<feature type="region of interest" description="Disordered" evidence="1">
    <location>
        <begin position="131"/>
        <end position="150"/>
    </location>
</feature>
<evidence type="ECO:0000313" key="3">
    <source>
        <dbReference type="EMBL" id="CEG35473.1"/>
    </source>
</evidence>
<feature type="compositionally biased region" description="Polar residues" evidence="1">
    <location>
        <begin position="132"/>
        <end position="150"/>
    </location>
</feature>
<keyword evidence="2" id="KW-0812">Transmembrane</keyword>
<feature type="region of interest" description="Disordered" evidence="1">
    <location>
        <begin position="1"/>
        <end position="105"/>
    </location>
</feature>
<dbReference type="GeneID" id="36406408"/>
<dbReference type="AlphaFoldDB" id="A0A0P1A4P1"/>
<keyword evidence="4" id="KW-1185">Reference proteome</keyword>
<feature type="compositionally biased region" description="Low complexity" evidence="1">
    <location>
        <begin position="25"/>
        <end position="40"/>
    </location>
</feature>
<evidence type="ECO:0000256" key="2">
    <source>
        <dbReference type="SAM" id="Phobius"/>
    </source>
</evidence>
<dbReference type="Proteomes" id="UP000054928">
    <property type="component" value="Unassembled WGS sequence"/>
</dbReference>
<proteinExistence type="predicted"/>
<organism evidence="3 4">
    <name type="scientific">Plasmopara halstedii</name>
    <name type="common">Downy mildew of sunflower</name>
    <dbReference type="NCBI Taxonomy" id="4781"/>
    <lineage>
        <taxon>Eukaryota</taxon>
        <taxon>Sar</taxon>
        <taxon>Stramenopiles</taxon>
        <taxon>Oomycota</taxon>
        <taxon>Peronosporomycetes</taxon>
        <taxon>Peronosporales</taxon>
        <taxon>Peronosporaceae</taxon>
        <taxon>Plasmopara</taxon>
    </lineage>
</organism>
<protein>
    <submittedName>
        <fullName evidence="3">Uncharacterized protein</fullName>
    </submittedName>
</protein>
<reference evidence="4" key="1">
    <citation type="submission" date="2014-09" db="EMBL/GenBank/DDBJ databases">
        <authorList>
            <person name="Sharma Rahul"/>
            <person name="Thines Marco"/>
        </authorList>
    </citation>
    <scope>NUCLEOTIDE SEQUENCE [LARGE SCALE GENOMIC DNA]</scope>
</reference>
<dbReference type="STRING" id="4781.A0A0P1A4P1"/>
<feature type="compositionally biased region" description="Polar residues" evidence="1">
    <location>
        <begin position="50"/>
        <end position="105"/>
    </location>
</feature>
<dbReference type="EMBL" id="CCYD01000053">
    <property type="protein sequence ID" value="CEG35473.1"/>
    <property type="molecule type" value="Genomic_DNA"/>
</dbReference>
<feature type="transmembrane region" description="Helical" evidence="2">
    <location>
        <begin position="163"/>
        <end position="184"/>
    </location>
</feature>
<dbReference type="RefSeq" id="XP_024571842.1">
    <property type="nucleotide sequence ID" value="XM_024724570.1"/>
</dbReference>
<evidence type="ECO:0000256" key="1">
    <source>
        <dbReference type="SAM" id="MobiDB-lite"/>
    </source>
</evidence>
<name>A0A0P1A4P1_PLAHL</name>
<keyword evidence="2" id="KW-0472">Membrane</keyword>
<keyword evidence="2" id="KW-1133">Transmembrane helix</keyword>
<accession>A0A0P1A4P1</accession>
<feature type="compositionally biased region" description="Low complexity" evidence="1">
    <location>
        <begin position="7"/>
        <end position="16"/>
    </location>
</feature>
<evidence type="ECO:0000313" key="4">
    <source>
        <dbReference type="Proteomes" id="UP000054928"/>
    </source>
</evidence>
<sequence length="207" mass="21243">MNPSSPPSSASTLPTSAPAPPTAALPPVTAAPAPTEALEPSVDDPKQEDSTINPGTSEISSSPETHQESEPSASNTTSSNPLTPLSISSGNDTYSGNSAISNTPENLSTNLVTKAEFRSIEKTDTELIGSVGKSTETQRTTGSGDNSAQTINNQSEEADSNHGIIGLAVGGGACAMLIAFGVIYQARKRAKGLEYEDKDVHFQAATP</sequence>